<keyword evidence="1" id="KW-0472">Membrane</keyword>
<keyword evidence="1" id="KW-0812">Transmembrane</keyword>
<organism evidence="2 3">
    <name type="scientific">Candidatus Sysuiplasma superficiale</name>
    <dbReference type="NCBI Taxonomy" id="2823368"/>
    <lineage>
        <taxon>Archaea</taxon>
        <taxon>Methanobacteriati</taxon>
        <taxon>Thermoplasmatota</taxon>
        <taxon>Thermoplasmata</taxon>
        <taxon>Candidatus Sysuiplasmatales</taxon>
        <taxon>Candidatus Sysuiplasmataceae</taxon>
        <taxon>Candidatus Sysuiplasma</taxon>
    </lineage>
</organism>
<evidence type="ECO:0000313" key="3">
    <source>
        <dbReference type="Proteomes" id="UP000716004"/>
    </source>
</evidence>
<evidence type="ECO:0000313" key="2">
    <source>
        <dbReference type="EMBL" id="MBX8631503.1"/>
    </source>
</evidence>
<sequence>MRIEILDIVAVVVLVCLVFVGYLFLTPTSITQSTSATSLVQTSGTPATYYINFSARDGYRAIPLSIADINFTGPGGWTYSIEHTAFTLYSGSSFSDVIDVYVPANATPGSNSTLSFSLLSPSAPGGYAQSFSFRTIAASKPFVQSTGEVITVDTQGLDFVPWYAVIGPFALVAASVGTGIVLVYPERPK</sequence>
<protein>
    <submittedName>
        <fullName evidence="2">Uncharacterized protein</fullName>
    </submittedName>
</protein>
<gene>
    <name evidence="2" type="ORF">J9259_03145</name>
</gene>
<accession>A0A8J7YNS4</accession>
<reference evidence="2" key="1">
    <citation type="submission" date="2021-04" db="EMBL/GenBank/DDBJ databases">
        <title>Genomic insights into ecological role and evolution of a novel Thermoplasmata order Candidatus Sysuiplasmatales.</title>
        <authorList>
            <person name="Yuan Y."/>
        </authorList>
    </citation>
    <scope>NUCLEOTIDE SEQUENCE</scope>
    <source>
        <strain evidence="2">YP2-bin.285</strain>
    </source>
</reference>
<proteinExistence type="predicted"/>
<name>A0A8J7YNS4_9ARCH</name>
<feature type="transmembrane region" description="Helical" evidence="1">
    <location>
        <begin position="5"/>
        <end position="25"/>
    </location>
</feature>
<comment type="caution">
    <text evidence="2">The sequence shown here is derived from an EMBL/GenBank/DDBJ whole genome shotgun (WGS) entry which is preliminary data.</text>
</comment>
<dbReference type="AlphaFoldDB" id="A0A8J7YNS4"/>
<dbReference type="Proteomes" id="UP000716004">
    <property type="component" value="Unassembled WGS sequence"/>
</dbReference>
<feature type="transmembrane region" description="Helical" evidence="1">
    <location>
        <begin position="162"/>
        <end position="184"/>
    </location>
</feature>
<evidence type="ECO:0000256" key="1">
    <source>
        <dbReference type="SAM" id="Phobius"/>
    </source>
</evidence>
<keyword evidence="1" id="KW-1133">Transmembrane helix</keyword>
<dbReference type="EMBL" id="JAGVSJ010000005">
    <property type="protein sequence ID" value="MBX8631503.1"/>
    <property type="molecule type" value="Genomic_DNA"/>
</dbReference>